<name>A0A369KEK1_9BACT</name>
<proteinExistence type="predicted"/>
<dbReference type="RefSeq" id="WP_114544491.1">
    <property type="nucleotide sequence ID" value="NZ_QQBG01000019.1"/>
</dbReference>
<gene>
    <name evidence="1" type="ORF">HAT2_00569</name>
</gene>
<dbReference type="Proteomes" id="UP000253816">
    <property type="component" value="Unassembled WGS sequence"/>
</dbReference>
<sequence length="804" mass="91537">MQKESSGGRDFVFPALPLGVFELPRLHPDLPQLFAAVKVQMAKVPLEERFPCLSRLLYRWIVSIPHPVFLLPSLLALLRQVNESGLLDRTCHFLDWERWLLFESSSTLEEELDVRSKIVGKKALRETYQTYFPIGSGRFYKGPHYVVAHPSPDLDTLVCSFWGWLDAFGAKVCDRLHIWCIPAGKVNPTDQALFDSLLGKGHVTLLSIRRSSLEPEALELSSPCLIRSWEEDLFSEMASYTLLVNDQGRYVGEWSTVDTENFYSAVMPLIHLLESFEIQMRSNLLLCFSEEDPGHSLKALFDSSQGKSLQEQVVFQHYSPATQRRLSLLFEKLFLISIDATMGDLGSKLDGLGIKSLSQFFKNLEHLLRHDFSKMETRLLITKIRETLSPLETVSETCLAFLKKGRSALCIKESVWQDEKRWVTPETPLRQLEELFQVKGSPLSLVRLNQKGEPLPLGYLERERVQSTMCGTLSLRDFSDRKDLHASPKLDVISVIDHHKTCISTTAPSFLLTANVQACSVLLEELEQAFSFQQTCSEGMYTHPERAHLFAISLLAAVFDDTDLLAKGQKRDCLAVHRLLEQLRGEQQNWDKGASLTEIKKKLLATHAAFEIYSKFFELRQNNTEKAIVSAASGTSFDLFQDTKGGDTLMGQSKLFWDNWKTLRANREKVMLQWVRFCLSKSPTALFYGHIVSTLLNARQITAQEDHPKDHQDQLWLTGKSPVALRDFLYLLYENELANQEIKIELINGNILETESHPILKSCQDILHQSIQEIDQPILVLHFPAGKLNSRKASVAPYIRTKKP</sequence>
<organism evidence="1 2">
    <name type="scientific">Candidatus Similichlamydia laticola</name>
    <dbReference type="NCBI Taxonomy" id="2170265"/>
    <lineage>
        <taxon>Bacteria</taxon>
        <taxon>Pseudomonadati</taxon>
        <taxon>Chlamydiota</taxon>
        <taxon>Chlamydiia</taxon>
        <taxon>Parachlamydiales</taxon>
        <taxon>Candidatus Parilichlamydiaceae</taxon>
        <taxon>Candidatus Similichlamydia</taxon>
    </lineage>
</organism>
<keyword evidence="2" id="KW-1185">Reference proteome</keyword>
<dbReference type="OrthoDB" id="19471at2"/>
<dbReference type="InterPro" id="IPR038763">
    <property type="entry name" value="DHH_sf"/>
</dbReference>
<comment type="caution">
    <text evidence="1">The sequence shown here is derived from an EMBL/GenBank/DDBJ whole genome shotgun (WGS) entry which is preliminary data.</text>
</comment>
<dbReference type="AlphaFoldDB" id="A0A369KEK1"/>
<dbReference type="Gene3D" id="3.90.1640.10">
    <property type="entry name" value="inorganic pyrophosphatase (n-terminal core)"/>
    <property type="match status" value="1"/>
</dbReference>
<accession>A0A369KEK1</accession>
<dbReference type="EMBL" id="QQBG01000019">
    <property type="protein sequence ID" value="RDB31327.1"/>
    <property type="molecule type" value="Genomic_DNA"/>
</dbReference>
<protein>
    <submittedName>
        <fullName evidence="1">Uncharacterized protein</fullName>
    </submittedName>
</protein>
<dbReference type="SUPFAM" id="SSF64182">
    <property type="entry name" value="DHH phosphoesterases"/>
    <property type="match status" value="1"/>
</dbReference>
<reference evidence="1 2" key="1">
    <citation type="submission" date="2018-07" db="EMBL/GenBank/DDBJ databases">
        <title>Comparative genomics of the Candidatus Parilichlamydiaceae reveals evidence of convergent evolution and genome reduction in the phylum Chlamydiae.</title>
        <authorList>
            <person name="Taylor-Brown A."/>
            <person name="Polkinghorne A."/>
        </authorList>
    </citation>
    <scope>NUCLEOTIDE SEQUENCE [LARGE SCALE GENOMIC DNA]</scope>
    <source>
        <strain evidence="1 2">Hat2</strain>
    </source>
</reference>
<evidence type="ECO:0000313" key="1">
    <source>
        <dbReference type="EMBL" id="RDB31327.1"/>
    </source>
</evidence>
<evidence type="ECO:0000313" key="2">
    <source>
        <dbReference type="Proteomes" id="UP000253816"/>
    </source>
</evidence>